<reference evidence="3 4" key="1">
    <citation type="submission" date="2023-03" db="EMBL/GenBank/DDBJ databases">
        <title>Description of Hydrogenimonas sp. ISO32.</title>
        <authorList>
            <person name="Mino S."/>
            <person name="Fukazawa S."/>
            <person name="Sawabe T."/>
        </authorList>
    </citation>
    <scope>NUCLEOTIDE SEQUENCE [LARGE SCALE GENOMIC DNA]</scope>
    <source>
        <strain evidence="3 4">ISO32</strain>
    </source>
</reference>
<name>A0ABN6WU62_9BACT</name>
<feature type="domain" description="VanZ-like" evidence="2">
    <location>
        <begin position="3"/>
        <end position="60"/>
    </location>
</feature>
<feature type="transmembrane region" description="Helical" evidence="1">
    <location>
        <begin position="41"/>
        <end position="60"/>
    </location>
</feature>
<protein>
    <recommendedName>
        <fullName evidence="2">VanZ-like domain-containing protein</fullName>
    </recommendedName>
</protein>
<keyword evidence="4" id="KW-1185">Reference proteome</keyword>
<keyword evidence="1" id="KW-0472">Membrane</keyword>
<dbReference type="Proteomes" id="UP001321445">
    <property type="component" value="Chromosome"/>
</dbReference>
<keyword evidence="1" id="KW-1133">Transmembrane helix</keyword>
<accession>A0ABN6WU62</accession>
<gene>
    <name evidence="3" type="ORF">HCR_09370</name>
</gene>
<evidence type="ECO:0000259" key="2">
    <source>
        <dbReference type="Pfam" id="PF04892"/>
    </source>
</evidence>
<dbReference type="NCBIfam" id="NF037970">
    <property type="entry name" value="vanZ_1"/>
    <property type="match status" value="1"/>
</dbReference>
<dbReference type="InterPro" id="IPR006976">
    <property type="entry name" value="VanZ-like"/>
</dbReference>
<keyword evidence="1" id="KW-0812">Transmembrane</keyword>
<organism evidence="3 4">
    <name type="scientific">Hydrogenimonas cancrithermarum</name>
    <dbReference type="NCBI Taxonomy" id="2993563"/>
    <lineage>
        <taxon>Bacteria</taxon>
        <taxon>Pseudomonadati</taxon>
        <taxon>Campylobacterota</taxon>
        <taxon>Epsilonproteobacteria</taxon>
        <taxon>Campylobacterales</taxon>
        <taxon>Hydrogenimonadaceae</taxon>
        <taxon>Hydrogenimonas</taxon>
    </lineage>
</organism>
<proteinExistence type="predicted"/>
<dbReference type="EMBL" id="AP027370">
    <property type="protein sequence ID" value="BDY12625.1"/>
    <property type="molecule type" value="Genomic_DNA"/>
</dbReference>
<sequence length="66" mass="7487">MALLYAWGYGNRYTRIAGWMLMVGIFIEAVQYFLPYREASVFDVFADIVGIMAGVTIYHISIEGKS</sequence>
<feature type="transmembrane region" description="Helical" evidence="1">
    <location>
        <begin position="16"/>
        <end position="34"/>
    </location>
</feature>
<evidence type="ECO:0000313" key="4">
    <source>
        <dbReference type="Proteomes" id="UP001321445"/>
    </source>
</evidence>
<evidence type="ECO:0000313" key="3">
    <source>
        <dbReference type="EMBL" id="BDY12625.1"/>
    </source>
</evidence>
<evidence type="ECO:0000256" key="1">
    <source>
        <dbReference type="SAM" id="Phobius"/>
    </source>
</evidence>
<dbReference type="Pfam" id="PF04892">
    <property type="entry name" value="VanZ"/>
    <property type="match status" value="1"/>
</dbReference>